<proteinExistence type="predicted"/>
<evidence type="ECO:0000256" key="1">
    <source>
        <dbReference type="SAM" id="MobiDB-lite"/>
    </source>
</evidence>
<accession>A0A653F4E5</accession>
<keyword evidence="2" id="KW-0812">Transmembrane</keyword>
<feature type="region of interest" description="Disordered" evidence="1">
    <location>
        <begin position="97"/>
        <end position="142"/>
    </location>
</feature>
<keyword evidence="2" id="KW-1133">Transmembrane helix</keyword>
<sequence>MKAVAALLAMTVTVLALLVITMVELLAKLAPLLIVGVVAWAAVMACRARQRRPVPATGGVRTGVIDVAAGPQYALPPRMQHQERVYVIRGEETGLSTLRPDGYLKVSADQLPPPRQLTTPRPHTVSRSGNRRRPSAPKKTRP</sequence>
<protein>
    <submittedName>
        <fullName evidence="3">Uncharacterized protein</fullName>
    </submittedName>
</protein>
<reference evidence="3" key="1">
    <citation type="submission" date="2019-05" db="EMBL/GenBank/DDBJ databases">
        <authorList>
            <person name="Naeem R."/>
            <person name="Antony C."/>
            <person name="Guan Q."/>
        </authorList>
    </citation>
    <scope>NUCLEOTIDE SEQUENCE</scope>
    <source>
        <strain evidence="3">2</strain>
    </source>
</reference>
<name>A0A653F4E5_9MYCO</name>
<dbReference type="EMBL" id="LR589176">
    <property type="protein sequence ID" value="VTP03862.1"/>
    <property type="molecule type" value="Genomic_DNA"/>
</dbReference>
<evidence type="ECO:0000256" key="2">
    <source>
        <dbReference type="SAM" id="Phobius"/>
    </source>
</evidence>
<feature type="compositionally biased region" description="Basic residues" evidence="1">
    <location>
        <begin position="129"/>
        <end position="142"/>
    </location>
</feature>
<dbReference type="AlphaFoldDB" id="A0A653F4E5"/>
<organism evidence="3">
    <name type="scientific">Mycobacterium riyadhense</name>
    <dbReference type="NCBI Taxonomy" id="486698"/>
    <lineage>
        <taxon>Bacteria</taxon>
        <taxon>Bacillati</taxon>
        <taxon>Actinomycetota</taxon>
        <taxon>Actinomycetes</taxon>
        <taxon>Mycobacteriales</taxon>
        <taxon>Mycobacteriaceae</taxon>
        <taxon>Mycobacterium</taxon>
    </lineage>
</organism>
<keyword evidence="2" id="KW-0472">Membrane</keyword>
<evidence type="ECO:0000313" key="3">
    <source>
        <dbReference type="EMBL" id="VTP03862.1"/>
    </source>
</evidence>
<gene>
    <name evidence="3" type="ORF">BIN_B_05284</name>
</gene>
<feature type="transmembrane region" description="Helical" evidence="2">
    <location>
        <begin position="26"/>
        <end position="46"/>
    </location>
</feature>